<feature type="region of interest" description="Disordered" evidence="1">
    <location>
        <begin position="1"/>
        <end position="25"/>
    </location>
</feature>
<accession>A0ABW2ZN81</accession>
<keyword evidence="4" id="KW-1185">Reference proteome</keyword>
<name>A0ABW2ZN81_9MICO</name>
<evidence type="ECO:0008006" key="5">
    <source>
        <dbReference type="Google" id="ProtNLM"/>
    </source>
</evidence>
<dbReference type="EMBL" id="JBHTIM010000001">
    <property type="protein sequence ID" value="MFD0780082.1"/>
    <property type="molecule type" value="Genomic_DNA"/>
</dbReference>
<feature type="transmembrane region" description="Helical" evidence="2">
    <location>
        <begin position="29"/>
        <end position="51"/>
    </location>
</feature>
<evidence type="ECO:0000313" key="4">
    <source>
        <dbReference type="Proteomes" id="UP001597042"/>
    </source>
</evidence>
<proteinExistence type="predicted"/>
<evidence type="ECO:0000256" key="1">
    <source>
        <dbReference type="SAM" id="MobiDB-lite"/>
    </source>
</evidence>
<dbReference type="RefSeq" id="WP_378751782.1">
    <property type="nucleotide sequence ID" value="NZ_JBHSSV010000006.1"/>
</dbReference>
<evidence type="ECO:0000256" key="2">
    <source>
        <dbReference type="SAM" id="Phobius"/>
    </source>
</evidence>
<comment type="caution">
    <text evidence="3">The sequence shown here is derived from an EMBL/GenBank/DDBJ whole genome shotgun (WGS) entry which is preliminary data.</text>
</comment>
<dbReference type="Proteomes" id="UP001597042">
    <property type="component" value="Unassembled WGS sequence"/>
</dbReference>
<keyword evidence="2" id="KW-0472">Membrane</keyword>
<keyword evidence="2" id="KW-0812">Transmembrane</keyword>
<evidence type="ECO:0000313" key="3">
    <source>
        <dbReference type="EMBL" id="MFD0780082.1"/>
    </source>
</evidence>
<organism evidence="3 4">
    <name type="scientific">Microbacterium koreense</name>
    <dbReference type="NCBI Taxonomy" id="323761"/>
    <lineage>
        <taxon>Bacteria</taxon>
        <taxon>Bacillati</taxon>
        <taxon>Actinomycetota</taxon>
        <taxon>Actinomycetes</taxon>
        <taxon>Micrococcales</taxon>
        <taxon>Microbacteriaceae</taxon>
        <taxon>Microbacterium</taxon>
    </lineage>
</organism>
<gene>
    <name evidence="3" type="ORF">ACFQZV_02065</name>
</gene>
<keyword evidence="2" id="KW-1133">Transmembrane helix</keyword>
<reference evidence="4" key="1">
    <citation type="journal article" date="2019" name="Int. J. Syst. Evol. Microbiol.">
        <title>The Global Catalogue of Microorganisms (GCM) 10K type strain sequencing project: providing services to taxonomists for standard genome sequencing and annotation.</title>
        <authorList>
            <consortium name="The Broad Institute Genomics Platform"/>
            <consortium name="The Broad Institute Genome Sequencing Center for Infectious Disease"/>
            <person name="Wu L."/>
            <person name="Ma J."/>
        </authorList>
    </citation>
    <scope>NUCLEOTIDE SEQUENCE [LARGE SCALE GENOMIC DNA]</scope>
    <source>
        <strain evidence="4">CCUG 50754</strain>
    </source>
</reference>
<sequence length="365" mass="38537">MEHGPTDAEGRGSSTSAPPPPRRRTRRRLAAELIALAVVGVLLVAAVALTVQSVYREFYSPSAFVERYLGMLSDGRAAEAMLVPGVAIDSMDLADAGLPMTASDALLRPAAMASLTEVEILDESADGDVTHVSVSYRAGAFTGESTFTVERAGSIGLAPTWRFSQSPLAVLDLTVRGAMSFQVNGFEIDKRQVSPDGVDADPLAPVAMLMFSPGIYSVAVDTAVATSPGVAVLSDSPLTVVPVDLQASPTEEFVTVVQERVDLFLDECAAQEVLQPTACPFGYYVRERIDSPPVWSIAERPVVTIEPDGAGWKIPRTEAVAHIEVGIRSLFDGSVQPVSEDVPFTFTAQIEMLPDGTASIAVGGG</sequence>
<feature type="compositionally biased region" description="Basic and acidic residues" evidence="1">
    <location>
        <begin position="1"/>
        <end position="10"/>
    </location>
</feature>
<protein>
    <recommendedName>
        <fullName evidence="5">DUF2993 domain-containing protein</fullName>
    </recommendedName>
</protein>